<evidence type="ECO:0000259" key="6">
    <source>
        <dbReference type="PROSITE" id="PS51898"/>
    </source>
</evidence>
<sequence>MATIKKQGKGYKITVSHGYDINGKQLREHMTWVPPAGMTEKQLEKELQRQAVLFEDQVKHSATHDGNIKLVDFTALFLKDYAYPTLKVRTAYGYEERMARVNQALGHIKLKDLKPGHLAAFYANLQEEGMRCQRRARCKVDFKAWMKERHTTMAALSRDTGVSIWSFKQMRDGNVIDQASAERIASALGEKYDQLFELQRDMTPLKPGTIHTYHRILSAVLYRAVKWGYIKSNPASCMDLPSLKDRKAKYLDEPDARRLLELLRDEPIRWRAIITFDLLSGLRRGELLGLRWEDVNLDAQTITISQTSNYIPPKGVYTDSPKTATSNRPLKLSRSAFLLLLEYKQWQDAQREALGDAWMDEDGRVFTRDDGRPLFPDSVSQWFTKFVKRTGLPKVTVHSLRHTYASLMIGDGTPLVVVSHKLGHAQPSTTSNIYAHVIASAEERATNTFSRFDDLVVPGAELPRDEKKKAAGE</sequence>
<feature type="domain" description="Tyr recombinase" evidence="6">
    <location>
        <begin position="246"/>
        <end position="450"/>
    </location>
</feature>
<dbReference type="InterPro" id="IPR010998">
    <property type="entry name" value="Integrase_recombinase_N"/>
</dbReference>
<evidence type="ECO:0000313" key="8">
    <source>
        <dbReference type="Proteomes" id="UP000245778"/>
    </source>
</evidence>
<organism evidence="7 8">
    <name type="scientific">Intestinimonas butyriciproducens</name>
    <dbReference type="NCBI Taxonomy" id="1297617"/>
    <lineage>
        <taxon>Bacteria</taxon>
        <taxon>Bacillati</taxon>
        <taxon>Bacillota</taxon>
        <taxon>Clostridia</taxon>
        <taxon>Eubacteriales</taxon>
        <taxon>Intestinimonas</taxon>
    </lineage>
</organism>
<dbReference type="GO" id="GO:0015074">
    <property type="term" value="P:DNA integration"/>
    <property type="evidence" value="ECO:0007669"/>
    <property type="project" value="UniProtKB-KW"/>
</dbReference>
<dbReference type="PANTHER" id="PTHR30349">
    <property type="entry name" value="PHAGE INTEGRASE-RELATED"/>
    <property type="match status" value="1"/>
</dbReference>
<dbReference type="EMBL" id="QEKK01000010">
    <property type="protein sequence ID" value="PVY47325.1"/>
    <property type="molecule type" value="Genomic_DNA"/>
</dbReference>
<evidence type="ECO:0000256" key="3">
    <source>
        <dbReference type="ARBA" id="ARBA00022908"/>
    </source>
</evidence>
<dbReference type="AlphaFoldDB" id="A0A2U1BF99"/>
<name>A0A2U1BF99_9FIRM</name>
<dbReference type="InterPro" id="IPR050090">
    <property type="entry name" value="Tyrosine_recombinase_XerCD"/>
</dbReference>
<comment type="similarity">
    <text evidence="2">Belongs to the 'phage' integrase family.</text>
</comment>
<dbReference type="InterPro" id="IPR013762">
    <property type="entry name" value="Integrase-like_cat_sf"/>
</dbReference>
<dbReference type="Pfam" id="PF14659">
    <property type="entry name" value="Phage_int_SAM_3"/>
    <property type="match status" value="1"/>
</dbReference>
<dbReference type="GO" id="GO:0006310">
    <property type="term" value="P:DNA recombination"/>
    <property type="evidence" value="ECO:0007669"/>
    <property type="project" value="UniProtKB-KW"/>
</dbReference>
<protein>
    <submittedName>
        <fullName evidence="7">Site-specific recombinase XerD</fullName>
    </submittedName>
</protein>
<dbReference type="Gene3D" id="1.10.150.130">
    <property type="match status" value="1"/>
</dbReference>
<dbReference type="PROSITE" id="PS51898">
    <property type="entry name" value="TYR_RECOMBINASE"/>
    <property type="match status" value="1"/>
</dbReference>
<keyword evidence="5" id="KW-0233">DNA recombination</keyword>
<dbReference type="SUPFAM" id="SSF56349">
    <property type="entry name" value="DNA breaking-rejoining enzymes"/>
    <property type="match status" value="1"/>
</dbReference>
<comment type="caution">
    <text evidence="7">The sequence shown here is derived from an EMBL/GenBank/DDBJ whole genome shotgun (WGS) entry which is preliminary data.</text>
</comment>
<proteinExistence type="inferred from homology"/>
<dbReference type="OrthoDB" id="9785687at2"/>
<accession>A0A2U1BF99</accession>
<dbReference type="Pfam" id="PF00589">
    <property type="entry name" value="Phage_integrase"/>
    <property type="match status" value="1"/>
</dbReference>
<dbReference type="Gene3D" id="1.10.443.10">
    <property type="entry name" value="Intergrase catalytic core"/>
    <property type="match status" value="1"/>
</dbReference>
<gene>
    <name evidence="7" type="ORF">C7373_11052</name>
</gene>
<dbReference type="PANTHER" id="PTHR30349:SF91">
    <property type="entry name" value="INTA PROTEIN"/>
    <property type="match status" value="1"/>
</dbReference>
<dbReference type="Proteomes" id="UP000245778">
    <property type="component" value="Unassembled WGS sequence"/>
</dbReference>
<dbReference type="InterPro" id="IPR011010">
    <property type="entry name" value="DNA_brk_join_enz"/>
</dbReference>
<dbReference type="InterPro" id="IPR002104">
    <property type="entry name" value="Integrase_catalytic"/>
</dbReference>
<evidence type="ECO:0000313" key="7">
    <source>
        <dbReference type="EMBL" id="PVY47325.1"/>
    </source>
</evidence>
<comment type="function">
    <text evidence="1">Site-specific tyrosine recombinase, which acts by catalyzing the cutting and rejoining of the recombining DNA molecules.</text>
</comment>
<evidence type="ECO:0000256" key="4">
    <source>
        <dbReference type="ARBA" id="ARBA00023125"/>
    </source>
</evidence>
<dbReference type="GeneID" id="93229622"/>
<dbReference type="CDD" id="cd01189">
    <property type="entry name" value="INT_ICEBs1_C_like"/>
    <property type="match status" value="1"/>
</dbReference>
<dbReference type="RefSeq" id="WP_116722438.1">
    <property type="nucleotide sequence ID" value="NZ_CP011524.1"/>
</dbReference>
<reference evidence="7 8" key="1">
    <citation type="submission" date="2018-04" db="EMBL/GenBank/DDBJ databases">
        <title>Genomic Encyclopedia of Type Strains, Phase IV (KMG-IV): sequencing the most valuable type-strain genomes for metagenomic binning, comparative biology and taxonomic classification.</title>
        <authorList>
            <person name="Goeker M."/>
        </authorList>
    </citation>
    <scope>NUCLEOTIDE SEQUENCE [LARGE SCALE GENOMIC DNA]</scope>
    <source>
        <strain evidence="7 8">DSM 26588</strain>
    </source>
</reference>
<keyword evidence="4" id="KW-0238">DNA-binding</keyword>
<keyword evidence="3" id="KW-0229">DNA integration</keyword>
<evidence type="ECO:0000256" key="2">
    <source>
        <dbReference type="ARBA" id="ARBA00008857"/>
    </source>
</evidence>
<dbReference type="GO" id="GO:0003677">
    <property type="term" value="F:DNA binding"/>
    <property type="evidence" value="ECO:0007669"/>
    <property type="project" value="UniProtKB-KW"/>
</dbReference>
<evidence type="ECO:0000256" key="1">
    <source>
        <dbReference type="ARBA" id="ARBA00003283"/>
    </source>
</evidence>
<evidence type="ECO:0000256" key="5">
    <source>
        <dbReference type="ARBA" id="ARBA00023172"/>
    </source>
</evidence>
<dbReference type="InterPro" id="IPR004107">
    <property type="entry name" value="Integrase_SAM-like_N"/>
</dbReference>